<name>A0A4Z2FIX5_9TELE</name>
<evidence type="ECO:0000313" key="3">
    <source>
        <dbReference type="Proteomes" id="UP000314294"/>
    </source>
</evidence>
<dbReference type="AlphaFoldDB" id="A0A4Z2FIX5"/>
<sequence>MNTERMSLPKEAALTGSSFCSWQCLSQTGDTEERGKAAGSGPNLQKPPEGSRPNGNEPRGGFVWPGARVPVKPRRQGSAELFKPASRFYGRSAPGPRSPEDPTRTALGAGRTRLGVLPLEMMWLPPTSMVMPTMPWGGTPPPAEDTTVVTWAPPA</sequence>
<protein>
    <submittedName>
        <fullName evidence="2">Uncharacterized protein</fullName>
    </submittedName>
</protein>
<comment type="caution">
    <text evidence="2">The sequence shown here is derived from an EMBL/GenBank/DDBJ whole genome shotgun (WGS) entry which is preliminary data.</text>
</comment>
<gene>
    <name evidence="2" type="ORF">EYF80_048958</name>
</gene>
<feature type="region of interest" description="Disordered" evidence="1">
    <location>
        <begin position="28"/>
        <end position="110"/>
    </location>
</feature>
<evidence type="ECO:0000313" key="2">
    <source>
        <dbReference type="EMBL" id="TNN40880.1"/>
    </source>
</evidence>
<organism evidence="2 3">
    <name type="scientific">Liparis tanakae</name>
    <name type="common">Tanaka's snailfish</name>
    <dbReference type="NCBI Taxonomy" id="230148"/>
    <lineage>
        <taxon>Eukaryota</taxon>
        <taxon>Metazoa</taxon>
        <taxon>Chordata</taxon>
        <taxon>Craniata</taxon>
        <taxon>Vertebrata</taxon>
        <taxon>Euteleostomi</taxon>
        <taxon>Actinopterygii</taxon>
        <taxon>Neopterygii</taxon>
        <taxon>Teleostei</taxon>
        <taxon>Neoteleostei</taxon>
        <taxon>Acanthomorphata</taxon>
        <taxon>Eupercaria</taxon>
        <taxon>Perciformes</taxon>
        <taxon>Cottioidei</taxon>
        <taxon>Cottales</taxon>
        <taxon>Liparidae</taxon>
        <taxon>Liparis</taxon>
    </lineage>
</organism>
<dbReference type="EMBL" id="SRLO01001152">
    <property type="protein sequence ID" value="TNN40880.1"/>
    <property type="molecule type" value="Genomic_DNA"/>
</dbReference>
<reference evidence="2 3" key="1">
    <citation type="submission" date="2019-03" db="EMBL/GenBank/DDBJ databases">
        <title>First draft genome of Liparis tanakae, snailfish: a comprehensive survey of snailfish specific genes.</title>
        <authorList>
            <person name="Kim W."/>
            <person name="Song I."/>
            <person name="Jeong J.-H."/>
            <person name="Kim D."/>
            <person name="Kim S."/>
            <person name="Ryu S."/>
            <person name="Song J.Y."/>
            <person name="Lee S.K."/>
        </authorList>
    </citation>
    <scope>NUCLEOTIDE SEQUENCE [LARGE SCALE GENOMIC DNA]</scope>
    <source>
        <tissue evidence="2">Muscle</tissue>
    </source>
</reference>
<keyword evidence="3" id="KW-1185">Reference proteome</keyword>
<proteinExistence type="predicted"/>
<dbReference type="Proteomes" id="UP000314294">
    <property type="component" value="Unassembled WGS sequence"/>
</dbReference>
<evidence type="ECO:0000256" key="1">
    <source>
        <dbReference type="SAM" id="MobiDB-lite"/>
    </source>
</evidence>
<accession>A0A4Z2FIX5</accession>